<accession>A0A4Z2J6J7</accession>
<protein>
    <submittedName>
        <fullName evidence="2">Uncharacterized protein</fullName>
    </submittedName>
</protein>
<dbReference type="EMBL" id="SRLO01000020">
    <property type="protein sequence ID" value="TNN85551.1"/>
    <property type="molecule type" value="Genomic_DNA"/>
</dbReference>
<evidence type="ECO:0000256" key="1">
    <source>
        <dbReference type="SAM" id="MobiDB-lite"/>
    </source>
</evidence>
<comment type="caution">
    <text evidence="2">The sequence shown here is derived from an EMBL/GenBank/DDBJ whole genome shotgun (WGS) entry which is preliminary data.</text>
</comment>
<proteinExistence type="predicted"/>
<sequence>MAPHTVAGTGQCPAESSCQKQAEGAVWSPLMEEVQSTGEAASQGKLALGQEQVVVLVADSDGLHSLGLQVCRRRKEGPQRPGPGPRQQTAPVERGDTQSFTVGVGAQPHTVHHTLVHQPGREPLLQAPEAVCAAHHPEGLQDSAVVSLVGSPCTQLSLKLQTGLYNLQGIGEHTGSAAGESAQGKVQRRPESWSRSTFIVKVTAHRVHRSQSGVSPVCHVTVASSLYQSDVCDAHCPRCGPIGALWAPKNDELPPALYHCVKAGLRRPCDCGGSPIPINSPGHHPGRLGPGHIQHFQQPVGGWRMKTEVFQEDPLRLHYLHQEKPPVSEGKAMKTVKMRKICFSLPRDLVVRQRGTLLPGECVGNLQEAYVGHWCWAPLGGERRKGETPSHSLWRQVGEAERKEMRPGLGLSLVKGRIHLVKGDVEEEEGCLGLVKETAVGVRTGCLLWHFLLLKAEVSACPTGR</sequence>
<feature type="region of interest" description="Disordered" evidence="1">
    <location>
        <begin position="69"/>
        <end position="94"/>
    </location>
</feature>
<dbReference type="AlphaFoldDB" id="A0A4Z2J6J7"/>
<organism evidence="2 3">
    <name type="scientific">Liparis tanakae</name>
    <name type="common">Tanaka's snailfish</name>
    <dbReference type="NCBI Taxonomy" id="230148"/>
    <lineage>
        <taxon>Eukaryota</taxon>
        <taxon>Metazoa</taxon>
        <taxon>Chordata</taxon>
        <taxon>Craniata</taxon>
        <taxon>Vertebrata</taxon>
        <taxon>Euteleostomi</taxon>
        <taxon>Actinopterygii</taxon>
        <taxon>Neopterygii</taxon>
        <taxon>Teleostei</taxon>
        <taxon>Neoteleostei</taxon>
        <taxon>Acanthomorphata</taxon>
        <taxon>Eupercaria</taxon>
        <taxon>Perciformes</taxon>
        <taxon>Cottioidei</taxon>
        <taxon>Cottales</taxon>
        <taxon>Liparidae</taxon>
        <taxon>Liparis</taxon>
    </lineage>
</organism>
<evidence type="ECO:0000313" key="2">
    <source>
        <dbReference type="EMBL" id="TNN85551.1"/>
    </source>
</evidence>
<name>A0A4Z2J6J7_9TELE</name>
<feature type="region of interest" description="Disordered" evidence="1">
    <location>
        <begin position="1"/>
        <end position="24"/>
    </location>
</feature>
<dbReference type="Proteomes" id="UP000314294">
    <property type="component" value="Unassembled WGS sequence"/>
</dbReference>
<keyword evidence="3" id="KW-1185">Reference proteome</keyword>
<gene>
    <name evidence="2" type="ORF">EYF80_004184</name>
</gene>
<evidence type="ECO:0000313" key="3">
    <source>
        <dbReference type="Proteomes" id="UP000314294"/>
    </source>
</evidence>
<reference evidence="2 3" key="1">
    <citation type="submission" date="2019-03" db="EMBL/GenBank/DDBJ databases">
        <title>First draft genome of Liparis tanakae, snailfish: a comprehensive survey of snailfish specific genes.</title>
        <authorList>
            <person name="Kim W."/>
            <person name="Song I."/>
            <person name="Jeong J.-H."/>
            <person name="Kim D."/>
            <person name="Kim S."/>
            <person name="Ryu S."/>
            <person name="Song J.Y."/>
            <person name="Lee S.K."/>
        </authorList>
    </citation>
    <scope>NUCLEOTIDE SEQUENCE [LARGE SCALE GENOMIC DNA]</scope>
    <source>
        <tissue evidence="2">Muscle</tissue>
    </source>
</reference>